<proteinExistence type="predicted"/>
<keyword evidence="1" id="KW-0175">Coiled coil</keyword>
<evidence type="ECO:0000313" key="5">
    <source>
        <dbReference type="Proteomes" id="UP001309876"/>
    </source>
</evidence>
<keyword evidence="3" id="KW-0812">Transmembrane</keyword>
<evidence type="ECO:0000256" key="3">
    <source>
        <dbReference type="SAM" id="Phobius"/>
    </source>
</evidence>
<feature type="coiled-coil region" evidence="1">
    <location>
        <begin position="254"/>
        <end position="281"/>
    </location>
</feature>
<feature type="region of interest" description="Disordered" evidence="2">
    <location>
        <begin position="62"/>
        <end position="84"/>
    </location>
</feature>
<feature type="region of interest" description="Disordered" evidence="2">
    <location>
        <begin position="1"/>
        <end position="31"/>
    </location>
</feature>
<keyword evidence="3" id="KW-1133">Transmembrane helix</keyword>
<feature type="compositionally biased region" description="Polar residues" evidence="2">
    <location>
        <begin position="1"/>
        <end position="14"/>
    </location>
</feature>
<feature type="compositionally biased region" description="Polar residues" evidence="2">
    <location>
        <begin position="396"/>
        <end position="405"/>
    </location>
</feature>
<organism evidence="4 5">
    <name type="scientific">Lithohypha guttulata</name>
    <dbReference type="NCBI Taxonomy" id="1690604"/>
    <lineage>
        <taxon>Eukaryota</taxon>
        <taxon>Fungi</taxon>
        <taxon>Dikarya</taxon>
        <taxon>Ascomycota</taxon>
        <taxon>Pezizomycotina</taxon>
        <taxon>Eurotiomycetes</taxon>
        <taxon>Chaetothyriomycetidae</taxon>
        <taxon>Chaetothyriales</taxon>
        <taxon>Trichomeriaceae</taxon>
        <taxon>Lithohypha</taxon>
    </lineage>
</organism>
<protein>
    <recommendedName>
        <fullName evidence="6">Peroxin 26</fullName>
    </recommendedName>
</protein>
<feature type="transmembrane region" description="Helical" evidence="3">
    <location>
        <begin position="462"/>
        <end position="478"/>
    </location>
</feature>
<reference evidence="4 5" key="1">
    <citation type="submission" date="2023-08" db="EMBL/GenBank/DDBJ databases">
        <title>Black Yeasts Isolated from many extreme environments.</title>
        <authorList>
            <person name="Coleine C."/>
            <person name="Stajich J.E."/>
            <person name="Selbmann L."/>
        </authorList>
    </citation>
    <scope>NUCLEOTIDE SEQUENCE [LARGE SCALE GENOMIC DNA]</scope>
    <source>
        <strain evidence="4 5">CCFEE 5910</strain>
    </source>
</reference>
<feature type="compositionally biased region" description="Pro residues" evidence="2">
    <location>
        <begin position="378"/>
        <end position="387"/>
    </location>
</feature>
<keyword evidence="3" id="KW-0472">Membrane</keyword>
<sequence length="509" mass="56336">MSIGTQSQTESAYLSSSVSSLQRPKKSTSEISKTYKHASQLYLTRRLVECYEAIQSAIKPLQKDGKDNQKGHVSASEDDSAPRSPIALANTSQRIKIWSLYATLLNAIVELDDEEGKRDFGNKLYREIVRNVQSGEVWEQVVKDGYMGREASVDAEVVYNLSNLLLAQAPNQSVNQARLETYLSSSPQGSIDFSSAFQNGHKSQTSNGMNTPKDLNSRIKILELFVLHVLPANNEWDYARSFISNSDILDDERRDAFMQTLNELQEAKEQEEADMAAEQDLVGFADGAEDEDVQDHNDRIHMNDDDGEVVQKSVNGDSKQQHDTTQRKSSHHRSSSEVDYGIDDDLVKARSPQPPSVTQSTAATTATSTVTASDRPASPTPSAPPPSNASATSRPITSPQRSSQPARKPSSAPVRKSPNTNNKASNSRSTNTPTNQLTRFFRVLVNITSTIATSLTRNPTQVFRTLMFLFAFLAVLARKDVRDRLRRMIGTSWVKLRQTAGMGVKVSYV</sequence>
<dbReference type="Proteomes" id="UP001309876">
    <property type="component" value="Unassembled WGS sequence"/>
</dbReference>
<evidence type="ECO:0000313" key="4">
    <source>
        <dbReference type="EMBL" id="KAK5091718.1"/>
    </source>
</evidence>
<dbReference type="EMBL" id="JAVRRJ010000001">
    <property type="protein sequence ID" value="KAK5091718.1"/>
    <property type="molecule type" value="Genomic_DNA"/>
</dbReference>
<evidence type="ECO:0008006" key="6">
    <source>
        <dbReference type="Google" id="ProtNLM"/>
    </source>
</evidence>
<feature type="region of interest" description="Disordered" evidence="2">
    <location>
        <begin position="309"/>
        <end position="435"/>
    </location>
</feature>
<gene>
    <name evidence="4" type="ORF">LTR05_001903</name>
</gene>
<name>A0AAN7T7A3_9EURO</name>
<evidence type="ECO:0000256" key="2">
    <source>
        <dbReference type="SAM" id="MobiDB-lite"/>
    </source>
</evidence>
<accession>A0AAN7T7A3</accession>
<feature type="compositionally biased region" description="Polar residues" evidence="2">
    <location>
        <begin position="417"/>
        <end position="435"/>
    </location>
</feature>
<comment type="caution">
    <text evidence="4">The sequence shown here is derived from an EMBL/GenBank/DDBJ whole genome shotgun (WGS) entry which is preliminary data.</text>
</comment>
<evidence type="ECO:0000256" key="1">
    <source>
        <dbReference type="SAM" id="Coils"/>
    </source>
</evidence>
<dbReference type="AlphaFoldDB" id="A0AAN7T7A3"/>
<feature type="compositionally biased region" description="Low complexity" evidence="2">
    <location>
        <begin position="356"/>
        <end position="377"/>
    </location>
</feature>
<keyword evidence="5" id="KW-1185">Reference proteome</keyword>